<dbReference type="Proteomes" id="UP000237755">
    <property type="component" value="Unassembled WGS sequence"/>
</dbReference>
<evidence type="ECO:0000256" key="1">
    <source>
        <dbReference type="SAM" id="Phobius"/>
    </source>
</evidence>
<name>A0ABX5AU37_9MICO</name>
<feature type="transmembrane region" description="Helical" evidence="1">
    <location>
        <begin position="101"/>
        <end position="123"/>
    </location>
</feature>
<protein>
    <recommendedName>
        <fullName evidence="4">Beta-carotene 15,15'-monooxygenase</fullName>
    </recommendedName>
</protein>
<accession>A0ABX5AU37</accession>
<keyword evidence="1" id="KW-0812">Transmembrane</keyword>
<keyword evidence="1" id="KW-1133">Transmembrane helix</keyword>
<reference evidence="2 3" key="1">
    <citation type="journal article" date="2008" name="Int. J. Syst. Evol. Microbiol.">
        <title>Leifsonia pindariensis sp. nov., isolated from the Pindari glacier of the Indian Himalayas, and emended description of the genus Leifsonia.</title>
        <authorList>
            <person name="Reddy G.S."/>
            <person name="Prabagaran S.R."/>
            <person name="Shivaji S."/>
        </authorList>
    </citation>
    <scope>NUCLEOTIDE SEQUENCE [LARGE SCALE GENOMIC DNA]</scope>
    <source>
        <strain evidence="2 3">PON 10</strain>
    </source>
</reference>
<feature type="transmembrane region" description="Helical" evidence="1">
    <location>
        <begin position="30"/>
        <end position="50"/>
    </location>
</feature>
<feature type="transmembrane region" description="Helical" evidence="1">
    <location>
        <begin position="168"/>
        <end position="188"/>
    </location>
</feature>
<keyword evidence="1" id="KW-0472">Membrane</keyword>
<gene>
    <name evidence="2" type="ORF">GY24_13930</name>
</gene>
<evidence type="ECO:0008006" key="4">
    <source>
        <dbReference type="Google" id="ProtNLM"/>
    </source>
</evidence>
<sequence>MPSPEAAAELLRSHGEMRERVEHLGPSRSYALLTVWGALALAVYMAAFLLSFSLTAGDPAAGGGETGNGLYSNMLVFPFLLFGALVRGAQERFSIRSRAAGSGWVAKGLVLGAFVLLLVLNLFGVDYPWLLNPMLAVAVFITLAYEPLQQLSRAPASSVEERWANQPLSPAVRWMTALIGVTSAVLLATSSESWYAYASLVSMLFLVAVLLGWRAPWGLLRTGFEWGPLHWGAFGVTMSILFLMGVLLSRTLWVTTPVSIAAGAVALLVMLAASVLPARSKAR</sequence>
<organism evidence="2 3">
    <name type="scientific">Microterricola pindariensis</name>
    <dbReference type="NCBI Taxonomy" id="478010"/>
    <lineage>
        <taxon>Bacteria</taxon>
        <taxon>Bacillati</taxon>
        <taxon>Actinomycetota</taxon>
        <taxon>Actinomycetes</taxon>
        <taxon>Micrococcales</taxon>
        <taxon>Microbacteriaceae</taxon>
        <taxon>Microterricola</taxon>
    </lineage>
</organism>
<comment type="caution">
    <text evidence="2">The sequence shown here is derived from an EMBL/GenBank/DDBJ whole genome shotgun (WGS) entry which is preliminary data.</text>
</comment>
<keyword evidence="3" id="KW-1185">Reference proteome</keyword>
<feature type="transmembrane region" description="Helical" evidence="1">
    <location>
        <begin position="194"/>
        <end position="217"/>
    </location>
</feature>
<feature type="transmembrane region" description="Helical" evidence="1">
    <location>
        <begin position="229"/>
        <end position="248"/>
    </location>
</feature>
<dbReference type="EMBL" id="MPZN01000058">
    <property type="protein sequence ID" value="PPL15647.1"/>
    <property type="molecule type" value="Genomic_DNA"/>
</dbReference>
<evidence type="ECO:0000313" key="2">
    <source>
        <dbReference type="EMBL" id="PPL15647.1"/>
    </source>
</evidence>
<evidence type="ECO:0000313" key="3">
    <source>
        <dbReference type="Proteomes" id="UP000237755"/>
    </source>
</evidence>
<feature type="transmembrane region" description="Helical" evidence="1">
    <location>
        <begin position="70"/>
        <end position="89"/>
    </location>
</feature>
<feature type="transmembrane region" description="Helical" evidence="1">
    <location>
        <begin position="260"/>
        <end position="278"/>
    </location>
</feature>
<proteinExistence type="predicted"/>